<evidence type="ECO:0008006" key="6">
    <source>
        <dbReference type="Google" id="ProtNLM"/>
    </source>
</evidence>
<sequence>MAAADATDVKVVVVGDSAAGKSAILTRFFDNKFEESTAFTIGIDFRHATLQLEDGTVCLLILLLLHLNSLLWLPIAFPIRRR</sequence>
<dbReference type="EMBL" id="KN552814">
    <property type="protein sequence ID" value="KHJ90644.1"/>
    <property type="molecule type" value="Genomic_DNA"/>
</dbReference>
<organism evidence="4 5">
    <name type="scientific">Oesophagostomum dentatum</name>
    <name type="common">Nodular worm</name>
    <dbReference type="NCBI Taxonomy" id="61180"/>
    <lineage>
        <taxon>Eukaryota</taxon>
        <taxon>Metazoa</taxon>
        <taxon>Ecdysozoa</taxon>
        <taxon>Nematoda</taxon>
        <taxon>Chromadorea</taxon>
        <taxon>Rhabditida</taxon>
        <taxon>Rhabditina</taxon>
        <taxon>Rhabditomorpha</taxon>
        <taxon>Strongyloidea</taxon>
        <taxon>Strongylidae</taxon>
        <taxon>Oesophagostomum</taxon>
    </lineage>
</organism>
<gene>
    <name evidence="4" type="ORF">OESDEN_09509</name>
</gene>
<dbReference type="AlphaFoldDB" id="A0A0B1T0B3"/>
<keyword evidence="1" id="KW-0547">Nucleotide-binding</keyword>
<evidence type="ECO:0000313" key="4">
    <source>
        <dbReference type="EMBL" id="KHJ90644.1"/>
    </source>
</evidence>
<keyword evidence="3" id="KW-0812">Transmembrane</keyword>
<dbReference type="PRINTS" id="PR00449">
    <property type="entry name" value="RASTRNSFRMNG"/>
</dbReference>
<dbReference type="PANTHER" id="PTHR47977">
    <property type="entry name" value="RAS-RELATED PROTEIN RAB"/>
    <property type="match status" value="1"/>
</dbReference>
<accession>A0A0B1T0B3</accession>
<dbReference type="GO" id="GO:0005525">
    <property type="term" value="F:GTP binding"/>
    <property type="evidence" value="ECO:0007669"/>
    <property type="project" value="UniProtKB-KW"/>
</dbReference>
<evidence type="ECO:0000256" key="3">
    <source>
        <dbReference type="SAM" id="Phobius"/>
    </source>
</evidence>
<proteinExistence type="predicted"/>
<evidence type="ECO:0000256" key="1">
    <source>
        <dbReference type="ARBA" id="ARBA00022741"/>
    </source>
</evidence>
<dbReference type="InterPro" id="IPR050227">
    <property type="entry name" value="Rab"/>
</dbReference>
<protein>
    <recommendedName>
        <fullName evidence="6">Ras family protein</fullName>
    </recommendedName>
</protein>
<dbReference type="Proteomes" id="UP000053660">
    <property type="component" value="Unassembled WGS sequence"/>
</dbReference>
<evidence type="ECO:0000313" key="5">
    <source>
        <dbReference type="Proteomes" id="UP000053660"/>
    </source>
</evidence>
<keyword evidence="2" id="KW-0342">GTP-binding</keyword>
<keyword evidence="3" id="KW-1133">Transmembrane helix</keyword>
<dbReference type="InterPro" id="IPR027417">
    <property type="entry name" value="P-loop_NTPase"/>
</dbReference>
<keyword evidence="5" id="KW-1185">Reference proteome</keyword>
<dbReference type="Gene3D" id="3.40.50.300">
    <property type="entry name" value="P-loop containing nucleotide triphosphate hydrolases"/>
    <property type="match status" value="1"/>
</dbReference>
<dbReference type="InterPro" id="IPR001806">
    <property type="entry name" value="Small_GTPase"/>
</dbReference>
<dbReference type="Pfam" id="PF00071">
    <property type="entry name" value="Ras"/>
    <property type="match status" value="1"/>
</dbReference>
<dbReference type="GO" id="GO:0003924">
    <property type="term" value="F:GTPase activity"/>
    <property type="evidence" value="ECO:0007669"/>
    <property type="project" value="InterPro"/>
</dbReference>
<evidence type="ECO:0000256" key="2">
    <source>
        <dbReference type="ARBA" id="ARBA00023134"/>
    </source>
</evidence>
<reference evidence="4 5" key="1">
    <citation type="submission" date="2014-03" db="EMBL/GenBank/DDBJ databases">
        <title>Draft genome of the hookworm Oesophagostomum dentatum.</title>
        <authorList>
            <person name="Mitreva M."/>
        </authorList>
    </citation>
    <scope>NUCLEOTIDE SEQUENCE [LARGE SCALE GENOMIC DNA]</scope>
    <source>
        <strain evidence="4 5">OD-Hann</strain>
    </source>
</reference>
<keyword evidence="3" id="KW-0472">Membrane</keyword>
<name>A0A0B1T0B3_OESDE</name>
<dbReference type="PROSITE" id="PS51419">
    <property type="entry name" value="RAB"/>
    <property type="match status" value="1"/>
</dbReference>
<dbReference type="SUPFAM" id="SSF52540">
    <property type="entry name" value="P-loop containing nucleoside triphosphate hydrolases"/>
    <property type="match status" value="1"/>
</dbReference>
<dbReference type="OrthoDB" id="63533at2759"/>
<feature type="transmembrane region" description="Helical" evidence="3">
    <location>
        <begin position="59"/>
        <end position="79"/>
    </location>
</feature>